<evidence type="ECO:0000256" key="4">
    <source>
        <dbReference type="SAM" id="MobiDB-lite"/>
    </source>
</evidence>
<dbReference type="SUPFAM" id="SSF51735">
    <property type="entry name" value="NAD(P)-binding Rossmann-fold domains"/>
    <property type="match status" value="1"/>
</dbReference>
<evidence type="ECO:0000259" key="5">
    <source>
        <dbReference type="Pfam" id="PF01370"/>
    </source>
</evidence>
<comment type="similarity">
    <text evidence="1">Belongs to the NAD(P)-dependent epimerase/dehydratase family.</text>
</comment>
<organism evidence="6 7">
    <name type="scientific">Berkelbacteria bacterium GW2011_GWA1_36_9</name>
    <dbReference type="NCBI Taxonomy" id="1618331"/>
    <lineage>
        <taxon>Bacteria</taxon>
        <taxon>Candidatus Berkelbacteria</taxon>
    </lineage>
</organism>
<evidence type="ECO:0000256" key="1">
    <source>
        <dbReference type="ARBA" id="ARBA00007637"/>
    </source>
</evidence>
<evidence type="ECO:0000313" key="6">
    <source>
        <dbReference type="EMBL" id="KKQ18501.1"/>
    </source>
</evidence>
<dbReference type="Gene3D" id="3.40.50.720">
    <property type="entry name" value="NAD(P)-binding Rossmann-like Domain"/>
    <property type="match status" value="1"/>
</dbReference>
<evidence type="ECO:0000256" key="3">
    <source>
        <dbReference type="ARBA" id="ARBA00023027"/>
    </source>
</evidence>
<comment type="caution">
    <text evidence="6">The sequence shown here is derived from an EMBL/GenBank/DDBJ whole genome shotgun (WGS) entry which is preliminary data.</text>
</comment>
<dbReference type="EMBL" id="LBSM01000004">
    <property type="protein sequence ID" value="KKQ18501.1"/>
    <property type="molecule type" value="Genomic_DNA"/>
</dbReference>
<evidence type="ECO:0000313" key="7">
    <source>
        <dbReference type="Proteomes" id="UP000034508"/>
    </source>
</evidence>
<dbReference type="CDD" id="cd08946">
    <property type="entry name" value="SDR_e"/>
    <property type="match status" value="1"/>
</dbReference>
<keyword evidence="3" id="KW-0520">NAD</keyword>
<feature type="domain" description="NAD-dependent epimerase/dehydratase" evidence="5">
    <location>
        <begin position="8"/>
        <end position="175"/>
    </location>
</feature>
<protein>
    <recommendedName>
        <fullName evidence="5">NAD-dependent epimerase/dehydratase domain-containing protein</fullName>
    </recommendedName>
</protein>
<keyword evidence="2" id="KW-0560">Oxidoreductase</keyword>
<proteinExistence type="inferred from homology"/>
<dbReference type="AlphaFoldDB" id="A0A0G0IR42"/>
<dbReference type="PANTHER" id="PTHR43103">
    <property type="entry name" value="NUCLEOSIDE-DIPHOSPHATE-SUGAR EPIMERASE"/>
    <property type="match status" value="1"/>
</dbReference>
<evidence type="ECO:0000256" key="2">
    <source>
        <dbReference type="ARBA" id="ARBA00023002"/>
    </source>
</evidence>
<dbReference type="PANTHER" id="PTHR43103:SF5">
    <property type="entry name" value="4-EPIMERASE, PUTATIVE (AFU_ORTHOLOGUE AFUA_7G00360)-RELATED"/>
    <property type="match status" value="1"/>
</dbReference>
<gene>
    <name evidence="6" type="ORF">US31_C0004G0063</name>
</gene>
<dbReference type="Pfam" id="PF01370">
    <property type="entry name" value="Epimerase"/>
    <property type="match status" value="1"/>
</dbReference>
<name>A0A0G0IR42_9BACT</name>
<dbReference type="InterPro" id="IPR036291">
    <property type="entry name" value="NAD(P)-bd_dom_sf"/>
</dbReference>
<dbReference type="GO" id="GO:0016491">
    <property type="term" value="F:oxidoreductase activity"/>
    <property type="evidence" value="ECO:0007669"/>
    <property type="project" value="UniProtKB-KW"/>
</dbReference>
<reference evidence="6 7" key="1">
    <citation type="journal article" date="2015" name="Nature">
        <title>rRNA introns, odd ribosomes, and small enigmatic genomes across a large radiation of phyla.</title>
        <authorList>
            <person name="Brown C.T."/>
            <person name="Hug L.A."/>
            <person name="Thomas B.C."/>
            <person name="Sharon I."/>
            <person name="Castelle C.J."/>
            <person name="Singh A."/>
            <person name="Wilkins M.J."/>
            <person name="Williams K.H."/>
            <person name="Banfield J.F."/>
        </authorList>
    </citation>
    <scope>NUCLEOTIDE SEQUENCE [LARGE SCALE GENOMIC DNA]</scope>
</reference>
<dbReference type="InterPro" id="IPR001509">
    <property type="entry name" value="Epimerase_deHydtase"/>
</dbReference>
<accession>A0A0G0IR42</accession>
<feature type="region of interest" description="Disordered" evidence="4">
    <location>
        <begin position="223"/>
        <end position="246"/>
    </location>
</feature>
<dbReference type="Proteomes" id="UP000034508">
    <property type="component" value="Unassembled WGS sequence"/>
</dbReference>
<sequence>MPERKTLLITGSEGTIGLVLAQALASDFNIKTLDRKRRGDERTHFTVDLADMESLQQVISNIQPIDFAIHLAANPDPAAPWEDILRNNITATRNLYECAKIFNIGRIVFASSTHLQGAYEGYPQTSPSGRPLTIADPPRPDSYYGISKSFGELLARKFYDLHSITTICLRIGSVFPDDQPFHPWDRIWLSHQDLVQVFLKALKSPIPFGIYYATSEIEGNPFDLEPTKKDLNYSPQSRLSPPDGAR</sequence>